<evidence type="ECO:0000313" key="3">
    <source>
        <dbReference type="EMBL" id="KAJ6767707.1"/>
    </source>
</evidence>
<gene>
    <name evidence="3" type="ORF">OIU74_021553</name>
</gene>
<sequence length="180" mass="19932">MSARRSTSLRDSSAESERMEGTGSWDDPFDWFKLEHPASRSVSHYANYKCLLEAERVLFEGRGVVLINTDEAGTLIVTNFRLIFLSEGTENIIVLGTIPLATIEKFSKMAQNPFSTEVFHFTLGNEHNDWGQCGCILIHKHVRSALKETFTALAVTANLPAGPVSGKHTPPNPPSLNFLI</sequence>
<evidence type="ECO:0000313" key="4">
    <source>
        <dbReference type="Proteomes" id="UP001151752"/>
    </source>
</evidence>
<dbReference type="EMBL" id="JAPFFM010000003">
    <property type="protein sequence ID" value="KAJ6767707.1"/>
    <property type="molecule type" value="Genomic_DNA"/>
</dbReference>
<evidence type="ECO:0000256" key="1">
    <source>
        <dbReference type="SAM" id="MobiDB-lite"/>
    </source>
</evidence>
<keyword evidence="4" id="KW-1185">Reference proteome</keyword>
<comment type="caution">
    <text evidence="3">The sequence shown here is derived from an EMBL/GenBank/DDBJ whole genome shotgun (WGS) entry which is preliminary data.</text>
</comment>
<reference evidence="3" key="2">
    <citation type="journal article" date="2023" name="Int. J. Mol. Sci.">
        <title>De Novo Assembly and Annotation of 11 Diverse Shrub Willow (Salix) Genomes Reveals Novel Gene Organization in Sex-Linked Regions.</title>
        <authorList>
            <person name="Hyden B."/>
            <person name="Feng K."/>
            <person name="Yates T.B."/>
            <person name="Jawdy S."/>
            <person name="Cereghino C."/>
            <person name="Smart L.B."/>
            <person name="Muchero W."/>
        </authorList>
    </citation>
    <scope>NUCLEOTIDE SEQUENCE</scope>
    <source>
        <tissue evidence="3">Shoot tip</tissue>
    </source>
</reference>
<feature type="region of interest" description="Disordered" evidence="1">
    <location>
        <begin position="1"/>
        <end position="22"/>
    </location>
</feature>
<dbReference type="SMART" id="SM00568">
    <property type="entry name" value="GRAM"/>
    <property type="match status" value="1"/>
</dbReference>
<reference evidence="3" key="1">
    <citation type="submission" date="2022-11" db="EMBL/GenBank/DDBJ databases">
        <authorList>
            <person name="Hyden B.L."/>
            <person name="Feng K."/>
            <person name="Yates T."/>
            <person name="Jawdy S."/>
            <person name="Smart L.B."/>
            <person name="Muchero W."/>
        </authorList>
    </citation>
    <scope>NUCLEOTIDE SEQUENCE</scope>
    <source>
        <tissue evidence="3">Shoot tip</tissue>
    </source>
</reference>
<evidence type="ECO:0000259" key="2">
    <source>
        <dbReference type="SMART" id="SM00568"/>
    </source>
</evidence>
<dbReference type="SUPFAM" id="SSF50729">
    <property type="entry name" value="PH domain-like"/>
    <property type="match status" value="1"/>
</dbReference>
<organism evidence="3 4">
    <name type="scientific">Salix koriyanagi</name>
    <dbReference type="NCBI Taxonomy" id="2511006"/>
    <lineage>
        <taxon>Eukaryota</taxon>
        <taxon>Viridiplantae</taxon>
        <taxon>Streptophyta</taxon>
        <taxon>Embryophyta</taxon>
        <taxon>Tracheophyta</taxon>
        <taxon>Spermatophyta</taxon>
        <taxon>Magnoliopsida</taxon>
        <taxon>eudicotyledons</taxon>
        <taxon>Gunneridae</taxon>
        <taxon>Pentapetalae</taxon>
        <taxon>rosids</taxon>
        <taxon>fabids</taxon>
        <taxon>Malpighiales</taxon>
        <taxon>Salicaceae</taxon>
        <taxon>Saliceae</taxon>
        <taxon>Salix</taxon>
    </lineage>
</organism>
<dbReference type="Proteomes" id="UP001151752">
    <property type="component" value="Chromosome 8"/>
</dbReference>
<dbReference type="InterPro" id="IPR004182">
    <property type="entry name" value="GRAM"/>
</dbReference>
<dbReference type="Gene3D" id="2.30.29.30">
    <property type="entry name" value="Pleckstrin-homology domain (PH domain)/Phosphotyrosine-binding domain (PTB)"/>
    <property type="match status" value="1"/>
</dbReference>
<feature type="compositionally biased region" description="Polar residues" evidence="1">
    <location>
        <begin position="1"/>
        <end position="11"/>
    </location>
</feature>
<accession>A0A9Q0WIL2</accession>
<name>A0A9Q0WIL2_9ROSI</name>
<protein>
    <submittedName>
        <fullName evidence="3">PHOSPHATIDYLINOSITOL-3-PHOSPHATASE MYOTUBULARIN-1</fullName>
    </submittedName>
</protein>
<dbReference type="InterPro" id="IPR011993">
    <property type="entry name" value="PH-like_dom_sf"/>
</dbReference>
<dbReference type="AlphaFoldDB" id="A0A9Q0WIL2"/>
<proteinExistence type="predicted"/>
<feature type="domain" description="GRAM" evidence="2">
    <location>
        <begin position="43"/>
        <end position="110"/>
    </location>
</feature>